<dbReference type="OrthoDB" id="439792at2759"/>
<evidence type="ECO:0000313" key="2">
    <source>
        <dbReference type="Proteomes" id="UP000186817"/>
    </source>
</evidence>
<name>A0A1Q9DCP6_SYMMI</name>
<accession>A0A1Q9DCP6</accession>
<comment type="caution">
    <text evidence="1">The sequence shown here is derived from an EMBL/GenBank/DDBJ whole genome shotgun (WGS) entry which is preliminary data.</text>
</comment>
<reference evidence="1 2" key="1">
    <citation type="submission" date="2016-02" db="EMBL/GenBank/DDBJ databases">
        <title>Genome analysis of coral dinoflagellate symbionts highlights evolutionary adaptations to a symbiotic lifestyle.</title>
        <authorList>
            <person name="Aranda M."/>
            <person name="Li Y."/>
            <person name="Liew Y.J."/>
            <person name="Baumgarten S."/>
            <person name="Simakov O."/>
            <person name="Wilson M."/>
            <person name="Piel J."/>
            <person name="Ashoor H."/>
            <person name="Bougouffa S."/>
            <person name="Bajic V.B."/>
            <person name="Ryu T."/>
            <person name="Ravasi T."/>
            <person name="Bayer T."/>
            <person name="Micklem G."/>
            <person name="Kim H."/>
            <person name="Bhak J."/>
            <person name="Lajeunesse T.C."/>
            <person name="Voolstra C.R."/>
        </authorList>
    </citation>
    <scope>NUCLEOTIDE SEQUENCE [LARGE SCALE GENOMIC DNA]</scope>
    <source>
        <strain evidence="1 2">CCMP2467</strain>
    </source>
</reference>
<protein>
    <submittedName>
        <fullName evidence="1">Hydrocephalus-inducing protein-like</fullName>
    </submittedName>
</protein>
<sequence length="729" mass="80819">MIAGIMGLIVLHPHGRSYVHEHVAEPELDLELEVDRHYLCEAIMASEVPTAMKFDVSHLIAPTRRNRFSSCDRSAGMPSCAYSLHCSSFLGHYVCDFGHIPLGQISPFAAEDSQLTDEEVSLFLDKKLLRENGFLAPGGAGLHQAAPAGQELSAPGTMELEWNLPVRRPRPTYLNQRALESKGTKGGMKEKTWRVEVTGGPNYKVQLVADFVLPDLVLSTELGFIDFGRIIVGGGLKRSWEGKEFCEVFAASSRKSQTRPDSARDTSTEKASGHRKRVMLMFENTKAIPVEWARTLQIRMRDNQRRKSIVVTGRGDVLRLEAQPELHAWSCRTLLLLAVFSTEFDEKYLAEERALADYDGYHRGIAEVPLRQPGDGMWKQVASRVVEIRKARKEEVEAAKAAKQEGSSAGTQHPLAREAMALVLQGDTKSLLQLARRLYQGTSPTKDILENCFAFLRRKATVHSTNFKMSDACKYLYAIGSPYSATGGVAQIKPDKQDLETILSPMGAAEELLALEAIAEQPDPPEEMDASIYPYRVNGPDRDSRRLLKIDAVLDWAREEARPSPFARYGQACIYKSESDVCSVRRMWQAEEDALTDTALHAVFYEWKACRTGSLPWLEVVKSTSWLASSFLHFSRQGALSLRIHWNAIMPAGGKPPPEATDEIMQSGILTSVARNSTLFADGCKSWFAAARDVSHGGRVLHVPHSKNQFVLPATGSSERSSLTGTGDT</sequence>
<keyword evidence="2" id="KW-1185">Reference proteome</keyword>
<proteinExistence type="predicted"/>
<evidence type="ECO:0000313" key="1">
    <source>
        <dbReference type="EMBL" id="OLP92885.1"/>
    </source>
</evidence>
<organism evidence="1 2">
    <name type="scientific">Symbiodinium microadriaticum</name>
    <name type="common">Dinoflagellate</name>
    <name type="synonym">Zooxanthella microadriatica</name>
    <dbReference type="NCBI Taxonomy" id="2951"/>
    <lineage>
        <taxon>Eukaryota</taxon>
        <taxon>Sar</taxon>
        <taxon>Alveolata</taxon>
        <taxon>Dinophyceae</taxon>
        <taxon>Suessiales</taxon>
        <taxon>Symbiodiniaceae</taxon>
        <taxon>Symbiodinium</taxon>
    </lineage>
</organism>
<gene>
    <name evidence="1" type="primary">HYDIN</name>
    <name evidence="1" type="ORF">AK812_SmicGene25266</name>
</gene>
<dbReference type="EMBL" id="LSRX01000604">
    <property type="protein sequence ID" value="OLP92885.1"/>
    <property type="molecule type" value="Genomic_DNA"/>
</dbReference>
<dbReference type="AlphaFoldDB" id="A0A1Q9DCP6"/>
<dbReference type="Proteomes" id="UP000186817">
    <property type="component" value="Unassembled WGS sequence"/>
</dbReference>